<keyword evidence="2" id="KW-1184">Jasmonic acid signaling pathway</keyword>
<dbReference type="PROSITE" id="PS51320">
    <property type="entry name" value="TIFY"/>
    <property type="match status" value="1"/>
</dbReference>
<proteinExistence type="inferred from homology"/>
<comment type="function">
    <text evidence="2">Repressor of jasmonate responses.</text>
</comment>
<dbReference type="EMBL" id="JBDFQZ010000008">
    <property type="protein sequence ID" value="KAK9697367.1"/>
    <property type="molecule type" value="Genomic_DNA"/>
</dbReference>
<reference evidence="4" key="1">
    <citation type="submission" date="2024-03" db="EMBL/GenBank/DDBJ databases">
        <title>WGS assembly of Saponaria officinalis var. Norfolk2.</title>
        <authorList>
            <person name="Jenkins J."/>
            <person name="Shu S."/>
            <person name="Grimwood J."/>
            <person name="Barry K."/>
            <person name="Goodstein D."/>
            <person name="Schmutz J."/>
            <person name="Leebens-Mack J."/>
            <person name="Osbourn A."/>
        </authorList>
    </citation>
    <scope>NUCLEOTIDE SEQUENCE [LARGE SCALE GENOMIC DNA]</scope>
    <source>
        <strain evidence="4">JIC</strain>
    </source>
</reference>
<accession>A0AAW1J1Z0</accession>
<comment type="similarity">
    <text evidence="1 2">Belongs to the TIFY/JAZ family.</text>
</comment>
<dbReference type="InterPro" id="IPR040390">
    <property type="entry name" value="TIFY/JAZ"/>
</dbReference>
<keyword evidence="2" id="KW-0539">Nucleus</keyword>
<dbReference type="GO" id="GO:0031347">
    <property type="term" value="P:regulation of defense response"/>
    <property type="evidence" value="ECO:0007669"/>
    <property type="project" value="UniProtKB-UniRule"/>
</dbReference>
<keyword evidence="5" id="KW-1185">Reference proteome</keyword>
<protein>
    <recommendedName>
        <fullName evidence="2">Protein TIFY</fullName>
    </recommendedName>
    <alternativeName>
        <fullName evidence="2">Jasmonate ZIM domain-containing protein</fullName>
    </alternativeName>
</protein>
<gene>
    <name evidence="4" type="ORF">RND81_08G033200</name>
</gene>
<evidence type="ECO:0000259" key="3">
    <source>
        <dbReference type="PROSITE" id="PS51320"/>
    </source>
</evidence>
<sequence>MINDCSTKFVTPKQNMSFSQTCNLLSHFVKENRSFCIPSSLDAPRGVEGYNRSTMNLFPVKQTEELNGSVGRTINLFPQISGFNSSTKKRSSPEPSAAQMTIFYGGKVVVLDDMPADKALEVMKLASRFESSVKMRKVESPAGPVPVSVPVPKANPVSIPTQTHVGHVAPSVPVGSVPRADLPIARKASLHRFLEKRKDRLVGKAPSHATAPKANPIEGDAWLGLNSISMIHQKQ</sequence>
<evidence type="ECO:0000256" key="2">
    <source>
        <dbReference type="RuleBase" id="RU369065"/>
    </source>
</evidence>
<dbReference type="Pfam" id="PF09425">
    <property type="entry name" value="Jas_motif"/>
    <property type="match status" value="1"/>
</dbReference>
<dbReference type="GO" id="GO:2000022">
    <property type="term" value="P:regulation of jasmonic acid mediated signaling pathway"/>
    <property type="evidence" value="ECO:0007669"/>
    <property type="project" value="UniProtKB-UniRule"/>
</dbReference>
<dbReference type="GO" id="GO:0009611">
    <property type="term" value="P:response to wounding"/>
    <property type="evidence" value="ECO:0007669"/>
    <property type="project" value="UniProtKB-UniRule"/>
</dbReference>
<evidence type="ECO:0000313" key="4">
    <source>
        <dbReference type="EMBL" id="KAK9697367.1"/>
    </source>
</evidence>
<dbReference type="InterPro" id="IPR018467">
    <property type="entry name" value="CCT_CS"/>
</dbReference>
<dbReference type="SMART" id="SM00979">
    <property type="entry name" value="TIFY"/>
    <property type="match status" value="1"/>
</dbReference>
<evidence type="ECO:0000256" key="1">
    <source>
        <dbReference type="ARBA" id="ARBA00008614"/>
    </source>
</evidence>
<dbReference type="GO" id="GO:0005634">
    <property type="term" value="C:nucleus"/>
    <property type="evidence" value="ECO:0007669"/>
    <property type="project" value="UniProtKB-SubCell"/>
</dbReference>
<dbReference type="PANTHER" id="PTHR33077:SF140">
    <property type="entry name" value="PROTEIN TIFY 10B"/>
    <property type="match status" value="1"/>
</dbReference>
<dbReference type="PANTHER" id="PTHR33077">
    <property type="entry name" value="PROTEIN TIFY 4A-RELATED-RELATED"/>
    <property type="match status" value="1"/>
</dbReference>
<feature type="domain" description="Tify" evidence="3">
    <location>
        <begin position="93"/>
        <end position="128"/>
    </location>
</feature>
<evidence type="ECO:0000313" key="5">
    <source>
        <dbReference type="Proteomes" id="UP001443914"/>
    </source>
</evidence>
<dbReference type="Pfam" id="PF06200">
    <property type="entry name" value="tify"/>
    <property type="match status" value="1"/>
</dbReference>
<dbReference type="Proteomes" id="UP001443914">
    <property type="component" value="Unassembled WGS sequence"/>
</dbReference>
<dbReference type="AlphaFoldDB" id="A0AAW1J1Z0"/>
<comment type="caution">
    <text evidence="4">The sequence shown here is derived from an EMBL/GenBank/DDBJ whole genome shotgun (WGS) entry which is preliminary data.</text>
</comment>
<comment type="domain">
    <text evidence="2">The jas domain is required for interaction with COI1.</text>
</comment>
<dbReference type="InterPro" id="IPR010399">
    <property type="entry name" value="Tify_dom"/>
</dbReference>
<organism evidence="4 5">
    <name type="scientific">Saponaria officinalis</name>
    <name type="common">Common soapwort</name>
    <name type="synonym">Lychnis saponaria</name>
    <dbReference type="NCBI Taxonomy" id="3572"/>
    <lineage>
        <taxon>Eukaryota</taxon>
        <taxon>Viridiplantae</taxon>
        <taxon>Streptophyta</taxon>
        <taxon>Embryophyta</taxon>
        <taxon>Tracheophyta</taxon>
        <taxon>Spermatophyta</taxon>
        <taxon>Magnoliopsida</taxon>
        <taxon>eudicotyledons</taxon>
        <taxon>Gunneridae</taxon>
        <taxon>Pentapetalae</taxon>
        <taxon>Caryophyllales</taxon>
        <taxon>Caryophyllaceae</taxon>
        <taxon>Caryophylleae</taxon>
        <taxon>Saponaria</taxon>
    </lineage>
</organism>
<comment type="subcellular location">
    <subcellularLocation>
        <location evidence="2">Nucleus</location>
    </subcellularLocation>
</comment>
<name>A0AAW1J1Z0_SAPOF</name>